<evidence type="ECO:0000256" key="9">
    <source>
        <dbReference type="ARBA" id="ARBA00033696"/>
    </source>
</evidence>
<sequence>MPAILSTRESAKKIIIGVCTMKRKATSKPMQEIMAKIVEYYADWLEFVIFPEEVILNEPVERWPLCDCLISFHATDFPLHKAIEYERLRHPYVINDLYRQYDLLDRRKVFRALACAGIEHPRHGVLLRNEEGEVGKFIFKLLYHSCVLLLISKGTLKEFSDHIEVNGMVFNKPFVEKPLSAEDHNVYIYYPSSVGGGSQRLFRKINNRSSWYSPVSTVRREGSYIYEDFIPADGTDVKVYAVGPYYAHAEARKAPGLDGKVERDSHGKEVRYPVILSSKEKLIARKVVMAFGQTVCGFDLLRANGKSFVCDVNGFSFVKTSTKYYEDTAKILGNTILRRLASSMSIPWQIPYQDDDPPLVSTPSGKIMELRCVIAIIRHGDRTPKQKMKIVVTDQRFFDLFKKYNGFNKNEIKMKRPNQLMEVLELAREILHEQQVKILLLGDFTSLVHRNESLKEMESCEDNGGSSSKLERDLEQCEEAIEKWDQVRTVLEMYGHFSGINRKVQLKYLKPREIKNSDDEEMHQQSALLLILKWGGELTTAGNLQAEALGKLFRTLYPGIRRADGKSCPEDTQGLGFLRLHSTYRHDLKIYASDEGRVQMTAAAFAKIRHMIGLLALEGELTPILMQMVKSANTDGLLDDDVNARDFQQELKCYLHSALQVDRDWTTEDYENLNPSGIRSLTNAMEFIKNPRKMCEEIASYVQQMVEIIQWHKSNKLNRSLYLNESWDLAERRWAKELQEFRRVNKNGDVEFDISKIPDIYDNIKYDMEHNPELCTNNESQFERMYLCAKNMADIVVPQYLKLLQEYGISENSKVIIGQHVCTPLLKKIRSDLHHCVENPNEDDTQTRLDPRASQGIATPLRHVRTRLYFTSESHIHTLMNLIKYGGLCKISFSLCFNFHNVDDKKWQRAMHFLSSVTEFNYMTQVVLMVYEDSRTTSTKQGTDRFHIELLFSPGLYPCFLTEKERIYETRFPNSNNKQSSGTVGTKSKLSIRNCATSTASLSSMGIVGGEKVITDSGNSLFPGTLINSGTDESRSGSSSSSSLNNLTVGKASAQALALTKKRLELNDSEDDLNDESVNLVALDEVASGQYSELYVALNGEVHFYLLTLVKLIVDYTGATDELARHSPGSLHHGRRRVATNSETGTDSRSFAGSCSSISDLDMEASAHGTTATESHLIGLMKSMSDISCKKPVMEINWDPDDPAFVTTEVSVDSRNGRNSPGSASRRSRFPYCFKHHTVSFLTELDNRLISTDVLFGKSNDSARRRLSNTGPAVLSTAVIARSSSAPRLQTYKAEDEISVGEIRRFWPPLRSLETLHDNIRFSQLDRFLERLMKIRTPIPSPPKTPISTNRMTSVVAAELSDTAKKLERIGY</sequence>
<evidence type="ECO:0000256" key="13">
    <source>
        <dbReference type="RuleBase" id="RU365032"/>
    </source>
</evidence>
<keyword evidence="5 13" id="KW-0808">Transferase</keyword>
<dbReference type="Pfam" id="PF18086">
    <property type="entry name" value="PPIP5K2_N"/>
    <property type="match status" value="1"/>
</dbReference>
<evidence type="ECO:0000256" key="2">
    <source>
        <dbReference type="ARBA" id="ARBA00005609"/>
    </source>
</evidence>
<dbReference type="InterPro" id="IPR000560">
    <property type="entry name" value="His_Pase_clade-2"/>
</dbReference>
<dbReference type="FunFam" id="3.30.470.20:FF:000003">
    <property type="entry name" value="Inositol hexakisphosphate and diphosphoinositol-pentakisphosphate kinase"/>
    <property type="match status" value="1"/>
</dbReference>
<evidence type="ECO:0000256" key="14">
    <source>
        <dbReference type="SAM" id="MobiDB-lite"/>
    </source>
</evidence>
<dbReference type="GO" id="GO:0032958">
    <property type="term" value="P:inositol phosphate biosynthetic process"/>
    <property type="evidence" value="ECO:0007669"/>
    <property type="project" value="TreeGrafter"/>
</dbReference>
<evidence type="ECO:0000259" key="15">
    <source>
        <dbReference type="Pfam" id="PF18086"/>
    </source>
</evidence>
<proteinExistence type="inferred from homology"/>
<evidence type="ECO:0000313" key="17">
    <source>
        <dbReference type="Proteomes" id="UP000242913"/>
    </source>
</evidence>
<keyword evidence="7 13" id="KW-0418">Kinase</keyword>
<keyword evidence="6 13" id="KW-0547">Nucleotide-binding</keyword>
<evidence type="ECO:0000256" key="8">
    <source>
        <dbReference type="ARBA" id="ARBA00022840"/>
    </source>
</evidence>
<name>A0A238C650_9BILA</name>
<dbReference type="InterPro" id="IPR040557">
    <property type="entry name" value="VIP1_N"/>
</dbReference>
<dbReference type="Gene3D" id="3.30.470.20">
    <property type="entry name" value="ATP-grasp fold, B domain"/>
    <property type="match status" value="1"/>
</dbReference>
<dbReference type="EC" id="2.7.4.24" evidence="3 13"/>
<dbReference type="Proteomes" id="UP000242913">
    <property type="component" value="Unassembled WGS sequence"/>
</dbReference>
<evidence type="ECO:0000256" key="12">
    <source>
        <dbReference type="ARBA" id="ARBA00071668"/>
    </source>
</evidence>
<evidence type="ECO:0000313" key="16">
    <source>
        <dbReference type="EMBL" id="OZC12794.1"/>
    </source>
</evidence>
<dbReference type="EMBL" id="KZ269977">
    <property type="protein sequence ID" value="OZC12794.1"/>
    <property type="molecule type" value="Genomic_DNA"/>
</dbReference>
<dbReference type="GO" id="GO:0016791">
    <property type="term" value="F:phosphatase activity"/>
    <property type="evidence" value="ECO:0007669"/>
    <property type="project" value="UniProtKB-ARBA"/>
</dbReference>
<dbReference type="SUPFAM" id="SSF56059">
    <property type="entry name" value="Glutathione synthetase ATP-binding domain-like"/>
    <property type="match status" value="1"/>
</dbReference>
<comment type="catalytic activity">
    <reaction evidence="10">
        <text>1D-myo-inositol hexakisphosphate + ATP = 1-diphospho-1D-myo-inositol 2,3,4,5,6-pentakisphosphate + ADP</text>
        <dbReference type="Rhea" id="RHEA:37459"/>
        <dbReference type="ChEBI" id="CHEBI:30616"/>
        <dbReference type="ChEBI" id="CHEBI:58130"/>
        <dbReference type="ChEBI" id="CHEBI:74946"/>
        <dbReference type="ChEBI" id="CHEBI:456216"/>
        <dbReference type="EC" id="2.7.4.24"/>
    </reaction>
    <physiologicalReaction direction="left-to-right" evidence="10">
        <dbReference type="Rhea" id="RHEA:37460"/>
    </physiologicalReaction>
</comment>
<keyword evidence="8 13" id="KW-0067">ATP-binding</keyword>
<keyword evidence="17" id="KW-1185">Reference proteome</keyword>
<dbReference type="GO" id="GO:0005829">
    <property type="term" value="C:cytosol"/>
    <property type="evidence" value="ECO:0007669"/>
    <property type="project" value="UniProtKB-SubCell"/>
</dbReference>
<dbReference type="InterPro" id="IPR037446">
    <property type="entry name" value="His_Pase_VIP1"/>
</dbReference>
<dbReference type="PROSITE" id="PS00616">
    <property type="entry name" value="HIS_ACID_PHOSPHAT_1"/>
    <property type="match status" value="1"/>
</dbReference>
<dbReference type="PANTHER" id="PTHR12750:SF9">
    <property type="entry name" value="INOSITOL HEXAKISPHOSPHATE AND DIPHOSPHOINOSITOL-PENTAKISPHOSPHATE KINASE"/>
    <property type="match status" value="1"/>
</dbReference>
<dbReference type="PANTHER" id="PTHR12750">
    <property type="entry name" value="DIPHOSPHOINOSITOL PENTAKISPHOSPHATE KINASE"/>
    <property type="match status" value="1"/>
</dbReference>
<feature type="domain" description="VIP1 N-terminal" evidence="15">
    <location>
        <begin position="14"/>
        <end position="105"/>
    </location>
</feature>
<dbReference type="GO" id="GO:0006020">
    <property type="term" value="P:inositol metabolic process"/>
    <property type="evidence" value="ECO:0007669"/>
    <property type="project" value="TreeGrafter"/>
</dbReference>
<dbReference type="GO" id="GO:0033857">
    <property type="term" value="F:5-diphosphoinositol pentakisphosphate 1-kinase activity"/>
    <property type="evidence" value="ECO:0007669"/>
    <property type="project" value="TreeGrafter"/>
</dbReference>
<comment type="catalytic activity">
    <reaction evidence="9">
        <text>5-diphospho-1D-myo-inositol 1,2,3,4,6-pentakisphosphate + ATP + H(+) = 1,5-bis(diphospho)-1D-myo-inositol 2,3,4,6-tetrakisphosphate + ADP</text>
        <dbReference type="Rhea" id="RHEA:10276"/>
        <dbReference type="ChEBI" id="CHEBI:15378"/>
        <dbReference type="ChEBI" id="CHEBI:30616"/>
        <dbReference type="ChEBI" id="CHEBI:58628"/>
        <dbReference type="ChEBI" id="CHEBI:77983"/>
        <dbReference type="ChEBI" id="CHEBI:456216"/>
        <dbReference type="EC" id="2.7.4.24"/>
    </reaction>
    <physiologicalReaction direction="left-to-right" evidence="9">
        <dbReference type="Rhea" id="RHEA:10277"/>
    </physiologicalReaction>
</comment>
<dbReference type="GO" id="GO:0052723">
    <property type="term" value="F:inositol hexakisphosphate 1-kinase activity"/>
    <property type="evidence" value="ECO:0007669"/>
    <property type="project" value="RHEA"/>
</dbReference>
<evidence type="ECO:0000256" key="4">
    <source>
        <dbReference type="ARBA" id="ARBA00022490"/>
    </source>
</evidence>
<evidence type="ECO:0000256" key="1">
    <source>
        <dbReference type="ARBA" id="ARBA00004514"/>
    </source>
</evidence>
<feature type="region of interest" description="Disordered" evidence="14">
    <location>
        <begin position="1124"/>
        <end position="1152"/>
    </location>
</feature>
<feature type="region of interest" description="Disordered" evidence="14">
    <location>
        <begin position="1025"/>
        <end position="1045"/>
    </location>
</feature>
<evidence type="ECO:0000256" key="5">
    <source>
        <dbReference type="ARBA" id="ARBA00022679"/>
    </source>
</evidence>
<dbReference type="Pfam" id="PF00328">
    <property type="entry name" value="His_Phos_2"/>
    <property type="match status" value="1"/>
</dbReference>
<dbReference type="InterPro" id="IPR029033">
    <property type="entry name" value="His_PPase_superfam"/>
</dbReference>
<reference evidence="16 17" key="1">
    <citation type="submission" date="2015-12" db="EMBL/GenBank/DDBJ databases">
        <title>Draft genome of the nematode, Onchocerca flexuosa.</title>
        <authorList>
            <person name="Mitreva M."/>
        </authorList>
    </citation>
    <scope>NUCLEOTIDE SEQUENCE [LARGE SCALE GENOMIC DNA]</scope>
    <source>
        <strain evidence="16">Red Deer</strain>
    </source>
</reference>
<organism evidence="16 17">
    <name type="scientific">Onchocerca flexuosa</name>
    <dbReference type="NCBI Taxonomy" id="387005"/>
    <lineage>
        <taxon>Eukaryota</taxon>
        <taxon>Metazoa</taxon>
        <taxon>Ecdysozoa</taxon>
        <taxon>Nematoda</taxon>
        <taxon>Chromadorea</taxon>
        <taxon>Rhabditida</taxon>
        <taxon>Spirurina</taxon>
        <taxon>Spiruromorpha</taxon>
        <taxon>Filarioidea</taxon>
        <taxon>Onchocercidae</taxon>
        <taxon>Onchocerca</taxon>
    </lineage>
</organism>
<dbReference type="InterPro" id="IPR033379">
    <property type="entry name" value="Acid_Pase_AS"/>
</dbReference>
<comment type="function">
    <text evidence="11">Bifunctional inositol kinase that acts in concert with the IP6K kinases to synthesize the diphosphate group-containing inositol pyrophosphates diphosphoinositol pentakisphosphate, PP-InsP5, and bis-diphosphoinositol tetrakisphosphate, (PP)2-InsP4. PP-InsP5 and (PP)2-InsP4, also respectively called InsP7 and InsP8, may regulate a variety of cellular processes, including apoptosis, vesicle trafficking, cytoskeletal dynamics, and exocytosis. Phosphorylates inositol hexakisphosphate (InsP6) at position 1 to produce PP-InsP5 which is in turn phosphorylated by IP6Ks to produce (PP)2-InsP4. Alternatively, phosphorylates PP-InsP5 at position 1, produced by IP6Ks from InsP6, to produce (PP)2-InsP4.</text>
</comment>
<gene>
    <name evidence="16" type="ORF">X798_00428</name>
</gene>
<comment type="subcellular location">
    <subcellularLocation>
        <location evidence="1 13">Cytoplasm</location>
        <location evidence="1 13">Cytosol</location>
    </subcellularLocation>
</comment>
<evidence type="ECO:0000256" key="11">
    <source>
        <dbReference type="ARBA" id="ARBA00055071"/>
    </source>
</evidence>
<dbReference type="OrthoDB" id="18042at2759"/>
<dbReference type="Gene3D" id="3.40.50.1240">
    <property type="entry name" value="Phosphoglycerate mutase-like"/>
    <property type="match status" value="1"/>
</dbReference>
<comment type="similarity">
    <text evidence="2 13">Belongs to the histidine acid phosphatase family. VIP1 subfamily.</text>
</comment>
<evidence type="ECO:0000256" key="7">
    <source>
        <dbReference type="ARBA" id="ARBA00022777"/>
    </source>
</evidence>
<dbReference type="SUPFAM" id="SSF53254">
    <property type="entry name" value="Phosphoglycerate mutase-like"/>
    <property type="match status" value="1"/>
</dbReference>
<keyword evidence="4 13" id="KW-0963">Cytoplasm</keyword>
<evidence type="ECO:0000256" key="6">
    <source>
        <dbReference type="ARBA" id="ARBA00022741"/>
    </source>
</evidence>
<accession>A0A238C650</accession>
<dbReference type="Gene3D" id="3.40.50.11950">
    <property type="match status" value="1"/>
</dbReference>
<evidence type="ECO:0000256" key="3">
    <source>
        <dbReference type="ARBA" id="ARBA00012893"/>
    </source>
</evidence>
<evidence type="ECO:0000256" key="10">
    <source>
        <dbReference type="ARBA" id="ARBA00034629"/>
    </source>
</evidence>
<protein>
    <recommendedName>
        <fullName evidence="12 13">Inositol hexakisphosphate and diphosphoinositol-pentakisphosphate kinase</fullName>
        <ecNumber evidence="3 13">2.7.4.24</ecNumber>
    </recommendedName>
</protein>
<dbReference type="GO" id="GO:0005524">
    <property type="term" value="F:ATP binding"/>
    <property type="evidence" value="ECO:0007669"/>
    <property type="project" value="UniProtKB-KW"/>
</dbReference>
<dbReference type="CDD" id="cd07061">
    <property type="entry name" value="HP_HAP_like"/>
    <property type="match status" value="1"/>
</dbReference>
<feature type="compositionally biased region" description="Polar residues" evidence="14">
    <location>
        <begin position="1139"/>
        <end position="1152"/>
    </location>
</feature>